<feature type="domain" description="Methyltransferase type 11" evidence="2">
    <location>
        <begin position="24"/>
        <end position="122"/>
    </location>
</feature>
<dbReference type="EMBL" id="WLZY01000001">
    <property type="protein sequence ID" value="NDL55732.1"/>
    <property type="molecule type" value="Genomic_DNA"/>
</dbReference>
<dbReference type="GO" id="GO:0008757">
    <property type="term" value="F:S-adenosylmethionine-dependent methyltransferase activity"/>
    <property type="evidence" value="ECO:0007669"/>
    <property type="project" value="InterPro"/>
</dbReference>
<dbReference type="InterPro" id="IPR029063">
    <property type="entry name" value="SAM-dependent_MTases_sf"/>
</dbReference>
<evidence type="ECO:0000313" key="4">
    <source>
        <dbReference type="Proteomes" id="UP000460435"/>
    </source>
</evidence>
<dbReference type="SUPFAM" id="SSF53335">
    <property type="entry name" value="S-adenosyl-L-methionine-dependent methyltransferases"/>
    <property type="match status" value="1"/>
</dbReference>
<accession>A0A7K3LYH7</accession>
<proteinExistence type="predicted"/>
<evidence type="ECO:0000313" key="3">
    <source>
        <dbReference type="EMBL" id="NDL55732.1"/>
    </source>
</evidence>
<dbReference type="RefSeq" id="WP_162448416.1">
    <property type="nucleotide sequence ID" value="NZ_WLZY01000001.1"/>
</dbReference>
<reference evidence="3 4" key="1">
    <citation type="submission" date="2019-11" db="EMBL/GenBank/DDBJ databases">
        <authorList>
            <person name="Li X.-J."/>
            <person name="Feng X.-M."/>
        </authorList>
    </citation>
    <scope>NUCLEOTIDE SEQUENCE [LARGE SCALE GENOMIC DNA]</scope>
    <source>
        <strain evidence="3 4">XMNu-373</strain>
    </source>
</reference>
<dbReference type="GO" id="GO:0032259">
    <property type="term" value="P:methylation"/>
    <property type="evidence" value="ECO:0007669"/>
    <property type="project" value="UniProtKB-KW"/>
</dbReference>
<organism evidence="3 4">
    <name type="scientific">Phytoactinopolyspora mesophila</name>
    <dbReference type="NCBI Taxonomy" id="2650750"/>
    <lineage>
        <taxon>Bacteria</taxon>
        <taxon>Bacillati</taxon>
        <taxon>Actinomycetota</taxon>
        <taxon>Actinomycetes</taxon>
        <taxon>Jiangellales</taxon>
        <taxon>Jiangellaceae</taxon>
        <taxon>Phytoactinopolyspora</taxon>
    </lineage>
</organism>
<keyword evidence="1 3" id="KW-0808">Transferase</keyword>
<gene>
    <name evidence="3" type="ORF">F7O44_01465</name>
</gene>
<dbReference type="InterPro" id="IPR013216">
    <property type="entry name" value="Methyltransf_11"/>
</dbReference>
<comment type="caution">
    <text evidence="3">The sequence shown here is derived from an EMBL/GenBank/DDBJ whole genome shotgun (WGS) entry which is preliminary data.</text>
</comment>
<sequence>MQSISRRIDAAVALLNPQPDEELLEIGCGTGQAILAATMRAPGARITAIDRSEKAVARARVVNQAAINAGRVRISTRDIEKQPVSPGSFDRAFSIRVNTFWTRPGVALPHVAASLHAGGQLWMIYDGPAEKVVDPIVASLDAYGIQDIRTETTEGAYAIIASFPPGIDHAPASR</sequence>
<dbReference type="PANTHER" id="PTHR44068">
    <property type="entry name" value="ZGC:194242"/>
    <property type="match status" value="1"/>
</dbReference>
<protein>
    <submittedName>
        <fullName evidence="3">Methyltransferase domain-containing protein</fullName>
    </submittedName>
</protein>
<keyword evidence="3" id="KW-0489">Methyltransferase</keyword>
<dbReference type="CDD" id="cd02440">
    <property type="entry name" value="AdoMet_MTases"/>
    <property type="match status" value="1"/>
</dbReference>
<evidence type="ECO:0000256" key="1">
    <source>
        <dbReference type="ARBA" id="ARBA00022679"/>
    </source>
</evidence>
<dbReference type="InterPro" id="IPR050447">
    <property type="entry name" value="Erg6_SMT_methyltransf"/>
</dbReference>
<name>A0A7K3LYH7_9ACTN</name>
<dbReference type="AlphaFoldDB" id="A0A7K3LYH7"/>
<dbReference type="Proteomes" id="UP000460435">
    <property type="component" value="Unassembled WGS sequence"/>
</dbReference>
<dbReference type="Gene3D" id="3.40.50.150">
    <property type="entry name" value="Vaccinia Virus protein VP39"/>
    <property type="match status" value="1"/>
</dbReference>
<keyword evidence="4" id="KW-1185">Reference proteome</keyword>
<dbReference type="PANTHER" id="PTHR44068:SF11">
    <property type="entry name" value="GERANYL DIPHOSPHATE 2-C-METHYLTRANSFERASE"/>
    <property type="match status" value="1"/>
</dbReference>
<evidence type="ECO:0000259" key="2">
    <source>
        <dbReference type="Pfam" id="PF08241"/>
    </source>
</evidence>
<dbReference type="Pfam" id="PF08241">
    <property type="entry name" value="Methyltransf_11"/>
    <property type="match status" value="1"/>
</dbReference>